<evidence type="ECO:0000313" key="3">
    <source>
        <dbReference type="EMBL" id="TCK98978.1"/>
    </source>
</evidence>
<dbReference type="InterPro" id="IPR013783">
    <property type="entry name" value="Ig-like_fold"/>
</dbReference>
<accession>A0A4R1N024</accession>
<keyword evidence="1" id="KW-0732">Signal</keyword>
<feature type="chain" id="PRO_5020954981" evidence="1">
    <location>
        <begin position="28"/>
        <end position="4494"/>
    </location>
</feature>
<evidence type="ECO:0000313" key="4">
    <source>
        <dbReference type="Proteomes" id="UP000295673"/>
    </source>
</evidence>
<dbReference type="InterPro" id="IPR022409">
    <property type="entry name" value="PKD/Chitinase_dom"/>
</dbReference>
<dbReference type="PANTHER" id="PTHR37494:SF1">
    <property type="entry name" value="STAPHYLOCOCCUS AUREUS SURFACE PROTEIN A"/>
    <property type="match status" value="1"/>
</dbReference>
<dbReference type="OrthoDB" id="9804931at2"/>
<dbReference type="GO" id="GO:0005509">
    <property type="term" value="F:calcium ion binding"/>
    <property type="evidence" value="ECO:0007669"/>
    <property type="project" value="InterPro"/>
</dbReference>
<dbReference type="InterPro" id="IPR005546">
    <property type="entry name" value="Autotransporte_beta"/>
</dbReference>
<evidence type="ECO:0000259" key="2">
    <source>
        <dbReference type="PROSITE" id="PS51208"/>
    </source>
</evidence>
<dbReference type="Proteomes" id="UP000295673">
    <property type="component" value="Unassembled WGS sequence"/>
</dbReference>
<sequence length="4494" mass="454442">MRLYRRILTCFFASVFLVVAVAKFAMAQQALEPVKLSEALVGLPFEHTLAREDPQNPVESVSVVDGVLPDGLQIDENWKLSGTPAQKGAYAWTVSVVRARGPPELLAFQMSTRGIFDPPTGDNTAFDVLFATTLLAPLVLNSEEGAPNAPSPNVRGLSQKLETDNGISVETKPTDVTGGRTYGYVIEPQGRVPPYTFQLVGGELPDGISLSSDGILSGLSCDQNGNYKFDVHITDAEGQVGRFEGNKDFDLKVLSGGNNCTPEAFLLLPLELPVGYYGEFYSQIFFILGDSTSYFYEVSSGSLPSGMSLQASGLLQGEPLETGSFPIAVSVWEDSSRGTFIASRSFDLVILDNEDLELFPETLADGVFAAPYSQTLTGANGDGNYSYSLSGGALPAGVTLNSASGVISGTPVETGSFDATFEVIDGQGNTGGRGYTFQISALQNLLTIAPTTVPDGTFDAAYSVSFSATGGVGSATFDIASGALPNGLTLALDGTLSGAPEETGDFPFTLRATDEQNNTGTADYVLTVVPVSGLFDFEPTTIPEGTYGLSYDVTFSTTGGVPPFTGSITGALPAGITFAPETGNLSGVPEETGSFNFTLDVTDTYGNTGSRAYTLIVNPVDSLTIEPDTLSDATWGQTYSAQLAASGGDGAYAFSITSGSLPAGLTLAADGGISGTPTETGSFNFDVAVVDGQGNTGQRIVALLVLEIDTLDIDPDTIADGEFSRPYSQALSAKGGDGSYSFSLNSGVLPNGMTLTPAGQLVGFPLETGTFPIVVEVLDGQLNTGLQAYDLFIDSVPNLFGLLPTVLPEGTFGVSYSVVIDTTGGVAPFTGALIGSLPNGLTFDTTNGTISGAPTETGSFPIGVRVTDAEGNTGNAVYSLVINPVQTLSIAPPSLGTTVYGDPFTATFTATGGAGGYQFNLAAGTLPAGLTLETDGTLTGTALEVGSFGFTVGVEDAEGNTGERQYTLIVDPITNLLIAPAFLPNGDFGTAYSETLTASGGDGSYVFTVVSGTLPSGLSLDSSGALSGIPAQTGDFVLRVQVLDGQGNTGTIDYSLTIDAVDGLLNVTPDTLSDATYGIPYSVTFGAENGVSPYTFGISGTLPAGMNFSNGELSGTPTEAGSFPITVSVTDTAGNTGTRDYTFVVGQQTNLPILPFDLAVGEFGSAYSETLIAFAGDGSYSFSLSSGALPAGVTLASDGALSGTPTETGTFYFTAGVVDASGNTGDRDYALRINPITTLTITPATLPDTEFGAAYSQTLTGQNGDGAYTFSVTGGGLPNGLSLSSAGVISGAAQETGTFPFSVTVVDGENNTGSQAYSLTVDAVDGLLTLLPATLPEGAYGSAYTVTITINGGVGPYSGSLTGTLPAGITFNPANGQFSGTPTETGTFPLTAEVTDAEGNTGSRDYSLVINPVTGLGIAPDSLPDGTFGNSYAQTLVGSGGDGSYSFSVFFGALPSGLTLAPDGTLSGVPAAAGTFNFVARVQDGQNNTGFKVYSLSIDRISTLTITPPSLVAAEYGTAYSETLSASGGDGTYTFAVTSGALPTGIALATNGALSGTPTQTGTFAFDVGVTDSSGNTGSISYSLTVNPVTGLIAVQPPAMPEGDYGKEYNLKVSFSGGSGSYTPTLVGTLPTGLTFDAGSATFSGTPVQTGTFPLTVNVVDSEGNTGSRAYSLVVSPVTNLGITPTTLPDGAFGAAYSETLVGSGGDGSYSFSVTSGTLPAGLTLTAAGVLSGTPTDTGDVNIEVRVEDGQGNTGTRVYSFRIERITTLAISPAVATPGVFGTAYSETFTVTGGDGTYVFLRTGGSLPQGLALSLTGELTGIPLQNGTFSFDIGVTDGEGNTGSQTVSLVIAPATNLNIQPSTLSDGIFGEGYAVGLSATGGDGNYTFGLTSGALPAGVALTPSGAISGIPAETGTFSFDVGVSDAEGNSGNRSYTLTIAPITSLAISPDDVADGVYGTSYSETLTASGGAGGYSFAISSGALPAGLTLAAGGGISGSPLETGTFNFSVLVTDSEGNTGTRTYSMLVSPISSLTITPPSLPTGTYGSVYSQSLGASGGDGSYSFGISTGVLPTGISLSSAGLLSGTPSQSGSFPITISVEDGEGNTGSEDYTLVINPATGIITITPATLNDGVALSAYSARLNASGGDGNYTGSISAGSLPTGLTFDGSTLTISGTPTAPGVSNFTVEVTDGQSNTGQIVYTLTITPAVGTLTISPPNLGDATYGTAYSQTLTASGGTGPYSFAVTAGTLPAGITLTAGGSLSGTPTETGNFNVTVQATDSLSATGTISYTLTVLPVTTLAISPTTLVNGTFGTLYQQVFSASGGDGSYTFSETSGTRPSWLEMSPGGNLSGTPTTTGTFSLTVAVVDGQGNTGSVDVSLTIDPVAGLFDLTPGTLPTGTFGTAYKTTIGTDGGVGPFTFSQTGTLPSGISFSASSGQFSGTATETGTFPVSVTATDVYGNTGTRAYSLVIDPVSNLGISPATLSDGTYGTPYSVTITGSGGVGPYAFAVTFGALPTGLTLDTGGALSGTPTQTGRFNFSVGVTDSESNTGTRTYTLTVLSADILVIAPTTLSDGVFGTGYSQVLTASGGSGGYSFAVASGALPSGLSLSSAGTLSGTPNESGTFTFSVGATDSEDNTGNQSYSLTIDPASGFFDLTPSTLPDASYGTPYSITVDTTGGVAPFTGALTGTLPTGISFDPLSGDISGTPTQTGDFPVSVVVTDSFGNTGTRDYTLTVLPISDLAISPASLSDGTYGQSYSETLTATGGDGAYAFSILFGALPGGVTLSTAGVMSGTPTETGDFNVIVHVTDGQGNSGDRIYSLTIDPVTGLAIAPTTVPNGTYGSVYSETLTASGGDGAYSFAISSGNLPLGMSLAADGSLGGTPTEVGIYNFVAGVSDGQGNTGTRSYSFEISPASGLLTVLPPTFPQATFGTNYNAQVQVEGGTGVYRLTFSGTLPAGMNFDSSSGSLTGTPLETGTFAFTVSAEDSAGNTGEQAYSLTVRPVTNLAISPATLPDGTYGTAYSQTLTASGGASGYAFSIGSGSLPAGTTFTAGGVLSGTPTETGDFNIRVDVVDNQGNTGSQNYTLTVDPTMSLVIAPPTLADGTYGAPYSALFTASGGAGGYTFALASGSLPQGISLAADGTLSGTPVTTGSFSFDINTTDLENNTGTASYTLQIDPVAGLVTVEPAALPEGTFGSPYSVLVQGDGGVEPYSAVLIGALPAGMSFDTSVAGLAGKITGAPTETGSFPITAVLTDNVGNTGSRDYVLVISPITGLQISPSTLTTASYGVAYSQTLTATGGAGGYAFTQTSGTLPSGVSLSSAGVLSGTPTETGSFQFAVSVLDGEGNTGARSYTLVVQAVSNLTISPTTLPDGTYETSYSQTLTASGGSGTYIFGQSGGALPTGMTFSSGGVLSGTPRQTGAFSFDVRVVDSEGNSGTQTMNLTVDPVSGLIDVSPPVLPQATFGVAYAVPFFSNNGQAPYIMTQSGTLPAGMAFTARAATPTGDLTGIPTETGSFPITVNVVDAQGNTGTENYVLVVSSIDDLVLSPDQLATAEYGSTYSQTVTASGGVGPYTFSLSSGVLPIGLALATDGSITGTPIETGDFNFSVQALDSQGNTGDRTYSIRVIARTDIAISPTTLPLGTFDIPYSSTLSASGGTGRYVFGVTSGILPEGLSLSTSGVLAGTPKETGDFQLTVTVFDDQGNTGARNYTLSIEAARGVLDISPDSLPTATFGDFYSVILSPSGGIPPYAVELVSPDGNLQGGIFSPEGSRFGVLDNERDTALFGIPQQTGTFPVLALIVDAEGNTGTQTYSLVVNPVDDLNIVPDSLPVGSYDSPYTAVFETVDGSGNYTYAVGDGALPAGLTLQSDGTLTGVPQDTGDFNVRVDVIDDQSNTGTQQVVVRVEAAAVLTISPNALPDGTFGVAYSSAFSATGGDGSYTFTINSGALPAGLTLAADGTLSGEPEDAGAFAFTVLATDGLGNTGTRDYVLAIDAVGGLLSIAPTTLGAGTYGETYGEALVASGGSGGYVFSLSSGVLPVGMSLETDGHLGGIPTETGTFAFAVGVVDSAGNTGSQAYTVEILPAIGILDVSPNTLPVGAKGEEYSQLLTVTGGSGSNTFTLSKGVLPTGITLGATSGLLAGTPENDGEFNIAVSVVDSEGNTGLINYALIIEDRRANPAEDEDVIGLIDRHYRVSAEFANGLIRNVNRRADTLHFKMACLGYEANCNSFGVWQEGQYTERDEESFGTYTLGFDFRVHDDLFAGVALSYGEAASIIGEYGTTSDAKTNSVTGYFSWQFGEGFYLDGLLGYGWLDFDDRRYVQQADLFETSERDGTNQYVSLRVSGDYAWHNGFIASPYARYDAIKTQLNAYQENGASIYSLGYDASDRLAQNLSVGVKLRKPYLRPWGVIIGKVQAEVGYVYEGGYTQSIYYLDTPGTKYDLNAAGTSSARAAIGIGIEVLSGPAEFDLDIYASRNSASSETSLTVALGASLEF</sequence>
<organism evidence="3 4">
    <name type="scientific">Shimia isoporae</name>
    <dbReference type="NCBI Taxonomy" id="647720"/>
    <lineage>
        <taxon>Bacteria</taxon>
        <taxon>Pseudomonadati</taxon>
        <taxon>Pseudomonadota</taxon>
        <taxon>Alphaproteobacteria</taxon>
        <taxon>Rhodobacterales</taxon>
        <taxon>Roseobacteraceae</taxon>
    </lineage>
</organism>
<gene>
    <name evidence="3" type="ORF">BXY66_4041</name>
</gene>
<dbReference type="SMART" id="SM00089">
    <property type="entry name" value="PKD"/>
    <property type="match status" value="6"/>
</dbReference>
<dbReference type="InterPro" id="IPR006644">
    <property type="entry name" value="Cadg"/>
</dbReference>
<feature type="signal peptide" evidence="1">
    <location>
        <begin position="1"/>
        <end position="27"/>
    </location>
</feature>
<dbReference type="PROSITE" id="PS51208">
    <property type="entry name" value="AUTOTRANSPORTER"/>
    <property type="match status" value="1"/>
</dbReference>
<dbReference type="EMBL" id="SMGR01000006">
    <property type="protein sequence ID" value="TCK98978.1"/>
    <property type="molecule type" value="Genomic_DNA"/>
</dbReference>
<dbReference type="Gene3D" id="2.40.128.130">
    <property type="entry name" value="Autotransporter beta-domain"/>
    <property type="match status" value="1"/>
</dbReference>
<name>A0A4R1N024_9RHOB</name>
<dbReference type="SMART" id="SM00869">
    <property type="entry name" value="Autotransporter"/>
    <property type="match status" value="1"/>
</dbReference>
<proteinExistence type="predicted"/>
<dbReference type="InterPro" id="IPR015919">
    <property type="entry name" value="Cadherin-like_sf"/>
</dbReference>
<dbReference type="GO" id="GO:0016020">
    <property type="term" value="C:membrane"/>
    <property type="evidence" value="ECO:0007669"/>
    <property type="project" value="InterPro"/>
</dbReference>
<feature type="domain" description="Autotransporter" evidence="2">
    <location>
        <begin position="4225"/>
        <end position="4494"/>
    </location>
</feature>
<keyword evidence="4" id="KW-1185">Reference proteome</keyword>
<comment type="caution">
    <text evidence="3">The sequence shown here is derived from an EMBL/GenBank/DDBJ whole genome shotgun (WGS) entry which is preliminary data.</text>
</comment>
<evidence type="ECO:0000256" key="1">
    <source>
        <dbReference type="SAM" id="SignalP"/>
    </source>
</evidence>
<reference evidence="3 4" key="1">
    <citation type="submission" date="2019-03" db="EMBL/GenBank/DDBJ databases">
        <title>Genomic Encyclopedia of Archaeal and Bacterial Type Strains, Phase II (KMG-II): from individual species to whole genera.</title>
        <authorList>
            <person name="Goeker M."/>
        </authorList>
    </citation>
    <scope>NUCLEOTIDE SEQUENCE [LARGE SCALE GENOMIC DNA]</scope>
    <source>
        <strain evidence="3 4">DSM 26433</strain>
    </source>
</reference>
<dbReference type="Gene3D" id="2.60.40.10">
    <property type="entry name" value="Immunoglobulins"/>
    <property type="match status" value="44"/>
</dbReference>
<dbReference type="SUPFAM" id="SSF103515">
    <property type="entry name" value="Autotransporter"/>
    <property type="match status" value="1"/>
</dbReference>
<dbReference type="PANTHER" id="PTHR37494">
    <property type="entry name" value="HEMAGGLUTININ"/>
    <property type="match status" value="1"/>
</dbReference>
<protein>
    <submittedName>
        <fullName evidence="3">Putative Ig domain-containing protein</fullName>
    </submittedName>
</protein>
<dbReference type="SMART" id="SM00736">
    <property type="entry name" value="CADG"/>
    <property type="match status" value="5"/>
</dbReference>
<dbReference type="Pfam" id="PF05345">
    <property type="entry name" value="He_PIG"/>
    <property type="match status" value="43"/>
</dbReference>
<dbReference type="SUPFAM" id="SSF49313">
    <property type="entry name" value="Cadherin-like"/>
    <property type="match status" value="27"/>
</dbReference>
<dbReference type="InterPro" id="IPR036709">
    <property type="entry name" value="Autotransporte_beta_dom_sf"/>
</dbReference>